<comment type="caution">
    <text evidence="1">The sequence shown here is derived from an EMBL/GenBank/DDBJ whole genome shotgun (WGS) entry which is preliminary data.</text>
</comment>
<accession>A0A212A6K8</accession>
<protein>
    <submittedName>
        <fullName evidence="1">Uncharacterized protein</fullName>
    </submittedName>
</protein>
<reference evidence="1 2" key="1">
    <citation type="submission" date="2016-12" db="EMBL/GenBank/DDBJ databases">
        <title>Comparison of Traditional DNA-DNA Hybridization with In Silico Genomic Analysis.</title>
        <authorList>
            <person name="Nicholson A.C."/>
            <person name="Humrighouse B.W."/>
            <person name="Graziano J."/>
            <person name="Lasker B."/>
            <person name="Whitney A.M."/>
            <person name="Mcquiston J.R."/>
        </authorList>
    </citation>
    <scope>NUCLEOTIDE SEQUENCE [LARGE SCALE GENOMIC DNA]</scope>
    <source>
        <strain evidence="1 2">H2240</strain>
    </source>
</reference>
<dbReference type="EMBL" id="NIPW01000057">
    <property type="protein sequence ID" value="OWJ74619.1"/>
    <property type="molecule type" value="Genomic_DNA"/>
</dbReference>
<sequence>MGVDRSLIDPLQIMLMDNADTTFLKRKRAQGRIGTTKPSRKVYPLAYAAAAVSILKDKHGEDLQDALAEVARASGISKSQLKTFRDNLSRGGDRIPKAAAGMYRSVYDEMRDLTYQPSEILIAVKGIGRFVG</sequence>
<evidence type="ECO:0000313" key="1">
    <source>
        <dbReference type="EMBL" id="OWJ74619.1"/>
    </source>
</evidence>
<proteinExistence type="predicted"/>
<name>A0A212A6K8_9RHOB</name>
<dbReference type="Proteomes" id="UP000196878">
    <property type="component" value="Unassembled WGS sequence"/>
</dbReference>
<keyword evidence="2" id="KW-1185">Reference proteome</keyword>
<gene>
    <name evidence="1" type="ORF">CDV49_19075</name>
</gene>
<evidence type="ECO:0000313" key="2">
    <source>
        <dbReference type="Proteomes" id="UP000196878"/>
    </source>
</evidence>
<dbReference type="AlphaFoldDB" id="A0A212A6K8"/>
<organism evidence="1 2">
    <name type="scientific">Haematobacter genomosp. 1</name>
    <dbReference type="NCBI Taxonomy" id="366618"/>
    <lineage>
        <taxon>Bacteria</taxon>
        <taxon>Pseudomonadati</taxon>
        <taxon>Pseudomonadota</taxon>
        <taxon>Alphaproteobacteria</taxon>
        <taxon>Rhodobacterales</taxon>
        <taxon>Paracoccaceae</taxon>
        <taxon>Haematobacter</taxon>
    </lineage>
</organism>